<dbReference type="GO" id="GO:0006508">
    <property type="term" value="P:proteolysis"/>
    <property type="evidence" value="ECO:0007669"/>
    <property type="project" value="UniProtKB-KW"/>
</dbReference>
<gene>
    <name evidence="1" type="ORF">Faunusvirus29_1</name>
</gene>
<feature type="non-terminal residue" evidence="1">
    <location>
        <position position="352"/>
    </location>
</feature>
<accession>A0A3G4ZXI0</accession>
<organism evidence="1">
    <name type="scientific">Faunusvirus sp</name>
    <dbReference type="NCBI Taxonomy" id="2487766"/>
    <lineage>
        <taxon>Viruses</taxon>
        <taxon>Varidnaviria</taxon>
        <taxon>Bamfordvirae</taxon>
        <taxon>Nucleocytoviricota</taxon>
        <taxon>Megaviricetes</taxon>
        <taxon>Imitervirales</taxon>
        <taxon>Mimiviridae</taxon>
    </lineage>
</organism>
<sequence length="352" mass="40966">MNSFSIDQYKNLIIKQKFNYLINLLSSLQQHITLLFSNRIITASIKNSYLTALNTIIKKLNKECKSNLNIHQPGTSIKQLDLYIQNFHKYIDITKLFPNCDGIFNDEFYKFTNDMFASIEHDIISICNNIGFPGIHDCVSLMVCENFQSLYSESVNKFIELYNIIVIPVKSTLLNSTNENDKKILEYSYQKSTTLNASNTSFSTMNNAIWICKNTTLNLEDPITQQKIDSKQTVHNIFNTSTEDIKNDEQINKFIDIIIQNPINKSLYMMSTCFFIADPANLIVSSSVNCFDTVYKRKSHLHDVLKHNNICDNKFIKKFMDHIDLYDIILLNDAEFIDKVKYQYKMYNRLTN</sequence>
<keyword evidence="1" id="KW-0645">Protease</keyword>
<dbReference type="GO" id="GO:0008233">
    <property type="term" value="F:peptidase activity"/>
    <property type="evidence" value="ECO:0007669"/>
    <property type="project" value="UniProtKB-KW"/>
</dbReference>
<evidence type="ECO:0000313" key="1">
    <source>
        <dbReference type="EMBL" id="AYV79612.1"/>
    </source>
</evidence>
<reference evidence="1" key="1">
    <citation type="submission" date="2018-10" db="EMBL/GenBank/DDBJ databases">
        <title>Hidden diversity of soil giant viruses.</title>
        <authorList>
            <person name="Schulz F."/>
            <person name="Alteio L."/>
            <person name="Goudeau D."/>
            <person name="Ryan E.M."/>
            <person name="Malmstrom R.R."/>
            <person name="Blanchard J."/>
            <person name="Woyke T."/>
        </authorList>
    </citation>
    <scope>NUCLEOTIDE SEQUENCE</scope>
    <source>
        <strain evidence="1">FNV1</strain>
    </source>
</reference>
<protein>
    <submittedName>
        <fullName evidence="1">ATP-dependent Lon protease</fullName>
    </submittedName>
</protein>
<keyword evidence="1" id="KW-0378">Hydrolase</keyword>
<proteinExistence type="predicted"/>
<name>A0A3G4ZXI0_9VIRU</name>
<dbReference type="EMBL" id="MK072160">
    <property type="protein sequence ID" value="AYV79612.1"/>
    <property type="molecule type" value="Genomic_DNA"/>
</dbReference>